<sequence>MNRINRGFTLMELLIVIGVLGILAAGLLAAIDPFEQLKKARDTNNRSAAIEFLGSSQRYYATHGYLPWYKETVSGTFDCDGTDTQIPLLRTADSTTPWSAVPVNKPTATAHNAQMKTCVDDTLGVDGEIKSTFFDGLATTLYVVSGGTTKVKVCFPPEGKSNISDGQTSYSIDDLAAPTAVSSACSDADRLLGKCLQCFE</sequence>
<dbReference type="NCBIfam" id="TIGR02532">
    <property type="entry name" value="IV_pilin_GFxxxE"/>
    <property type="match status" value="1"/>
</dbReference>
<dbReference type="SUPFAM" id="SSF54523">
    <property type="entry name" value="Pili subunits"/>
    <property type="match status" value="1"/>
</dbReference>
<name>A0A1J4S0P3_9BACT</name>
<evidence type="ECO:0008006" key="3">
    <source>
        <dbReference type="Google" id="ProtNLM"/>
    </source>
</evidence>
<evidence type="ECO:0000313" key="1">
    <source>
        <dbReference type="EMBL" id="OIN92242.1"/>
    </source>
</evidence>
<organism evidence="1 2">
    <name type="scientific">Candidatus Collierbacteria bacterium CG1_02_44_10</name>
    <dbReference type="NCBI Taxonomy" id="1805087"/>
    <lineage>
        <taxon>Bacteria</taxon>
        <taxon>Candidatus Collieribacteriota</taxon>
    </lineage>
</organism>
<dbReference type="AlphaFoldDB" id="A0A1J4S0P3"/>
<gene>
    <name evidence="1" type="ORF">AUJ42_00695</name>
</gene>
<reference evidence="1 2" key="1">
    <citation type="journal article" date="2016" name="Environ. Microbiol.">
        <title>Genomic resolution of a cold subsurface aquifer community provides metabolic insights for novel microbes adapted to high CO concentrations.</title>
        <authorList>
            <person name="Probst A.J."/>
            <person name="Castelle C.J."/>
            <person name="Singh A."/>
            <person name="Brown C.T."/>
            <person name="Anantharaman K."/>
            <person name="Sharon I."/>
            <person name="Hug L.A."/>
            <person name="Burstein D."/>
            <person name="Emerson J.B."/>
            <person name="Thomas B.C."/>
            <person name="Banfield J.F."/>
        </authorList>
    </citation>
    <scope>NUCLEOTIDE SEQUENCE [LARGE SCALE GENOMIC DNA]</scope>
    <source>
        <strain evidence="1">CG1_02_44_10</strain>
    </source>
</reference>
<dbReference type="InterPro" id="IPR045584">
    <property type="entry name" value="Pilin-like"/>
</dbReference>
<accession>A0A1J4S0P3</accession>
<dbReference type="InterPro" id="IPR012902">
    <property type="entry name" value="N_methyl_site"/>
</dbReference>
<dbReference type="Pfam" id="PF07963">
    <property type="entry name" value="N_methyl"/>
    <property type="match status" value="1"/>
</dbReference>
<dbReference type="EMBL" id="MNUK01000021">
    <property type="protein sequence ID" value="OIN92242.1"/>
    <property type="molecule type" value="Genomic_DNA"/>
</dbReference>
<comment type="caution">
    <text evidence="1">The sequence shown here is derived from an EMBL/GenBank/DDBJ whole genome shotgun (WGS) entry which is preliminary data.</text>
</comment>
<protein>
    <recommendedName>
        <fullName evidence="3">Type II secretion system protein GspG C-terminal domain-containing protein</fullName>
    </recommendedName>
</protein>
<proteinExistence type="predicted"/>
<dbReference type="Proteomes" id="UP000182345">
    <property type="component" value="Unassembled WGS sequence"/>
</dbReference>
<dbReference type="Gene3D" id="3.30.700.10">
    <property type="entry name" value="Glycoprotein, Type 4 Pilin"/>
    <property type="match status" value="1"/>
</dbReference>
<evidence type="ECO:0000313" key="2">
    <source>
        <dbReference type="Proteomes" id="UP000182345"/>
    </source>
</evidence>